<dbReference type="InterPro" id="IPR031107">
    <property type="entry name" value="Small_HSP"/>
</dbReference>
<reference evidence="4 5" key="1">
    <citation type="submission" date="2018-10" db="EMBL/GenBank/DDBJ databases">
        <title>Genomic Encyclopedia of Archaeal and Bacterial Type Strains, Phase II (KMG-II): from individual species to whole genera.</title>
        <authorList>
            <person name="Goeker M."/>
        </authorList>
    </citation>
    <scope>NUCLEOTIDE SEQUENCE [LARGE SCALE GENOMIC DNA]</scope>
    <source>
        <strain evidence="4 5">DSM 19839</strain>
    </source>
</reference>
<dbReference type="Proteomes" id="UP000276282">
    <property type="component" value="Unassembled WGS sequence"/>
</dbReference>
<evidence type="ECO:0000313" key="5">
    <source>
        <dbReference type="Proteomes" id="UP000276282"/>
    </source>
</evidence>
<dbReference type="AlphaFoldDB" id="A0A495PSI5"/>
<dbReference type="EMBL" id="RBLG01000002">
    <property type="protein sequence ID" value="RKS53481.1"/>
    <property type="molecule type" value="Genomic_DNA"/>
</dbReference>
<evidence type="ECO:0000259" key="3">
    <source>
        <dbReference type="PROSITE" id="PS01031"/>
    </source>
</evidence>
<gene>
    <name evidence="4" type="ORF">BC962_1732</name>
</gene>
<dbReference type="Gene3D" id="2.60.40.790">
    <property type="match status" value="1"/>
</dbReference>
<dbReference type="PROSITE" id="PS01031">
    <property type="entry name" value="SHSP"/>
    <property type="match status" value="1"/>
</dbReference>
<evidence type="ECO:0000256" key="2">
    <source>
        <dbReference type="RuleBase" id="RU003616"/>
    </source>
</evidence>
<name>A0A495PSI5_9FLAO</name>
<protein>
    <submittedName>
        <fullName evidence="4">Heat shock protein Hsp20</fullName>
    </submittedName>
</protein>
<comment type="caution">
    <text evidence="4">The sequence shown here is derived from an EMBL/GenBank/DDBJ whole genome shotgun (WGS) entry which is preliminary data.</text>
</comment>
<dbReference type="OrthoDB" id="9814487at2"/>
<keyword evidence="5" id="KW-1185">Reference proteome</keyword>
<dbReference type="CDD" id="cd06464">
    <property type="entry name" value="ACD_sHsps-like"/>
    <property type="match status" value="1"/>
</dbReference>
<comment type="similarity">
    <text evidence="1 2">Belongs to the small heat shock protein (HSP20) family.</text>
</comment>
<dbReference type="InterPro" id="IPR002068">
    <property type="entry name" value="A-crystallin/Hsp20_dom"/>
</dbReference>
<accession>A0A495PSI5</accession>
<dbReference type="InterPro" id="IPR008978">
    <property type="entry name" value="HSP20-like_chaperone"/>
</dbReference>
<proteinExistence type="inferred from homology"/>
<feature type="domain" description="SHSP" evidence="3">
    <location>
        <begin position="32"/>
        <end position="147"/>
    </location>
</feature>
<sequence length="147" mass="16766">MNLIKRNEDQWLPSVFDDIFKNDWLGGTTNTGGVGSRIPAVNILENEENFIIAVAAPGKSKDQFNIELDNDVLTISSEVKEEHESTETNARFTRKEFNYNNFRRAFTLPESVESNKITANYSNGVLEIKLPKKEEAKLQAKRMIEIE</sequence>
<organism evidence="4 5">
    <name type="scientific">Gillisia mitskevichiae</name>
    <dbReference type="NCBI Taxonomy" id="270921"/>
    <lineage>
        <taxon>Bacteria</taxon>
        <taxon>Pseudomonadati</taxon>
        <taxon>Bacteroidota</taxon>
        <taxon>Flavobacteriia</taxon>
        <taxon>Flavobacteriales</taxon>
        <taxon>Flavobacteriaceae</taxon>
        <taxon>Gillisia</taxon>
    </lineage>
</organism>
<dbReference type="SUPFAM" id="SSF49764">
    <property type="entry name" value="HSP20-like chaperones"/>
    <property type="match status" value="1"/>
</dbReference>
<dbReference type="Pfam" id="PF00011">
    <property type="entry name" value="HSP20"/>
    <property type="match status" value="1"/>
</dbReference>
<dbReference type="PANTHER" id="PTHR11527">
    <property type="entry name" value="HEAT-SHOCK PROTEIN 20 FAMILY MEMBER"/>
    <property type="match status" value="1"/>
</dbReference>
<evidence type="ECO:0000313" key="4">
    <source>
        <dbReference type="EMBL" id="RKS53481.1"/>
    </source>
</evidence>
<dbReference type="RefSeq" id="WP_121345574.1">
    <property type="nucleotide sequence ID" value="NZ_RBLG01000002.1"/>
</dbReference>
<keyword evidence="4" id="KW-0346">Stress response</keyword>
<evidence type="ECO:0000256" key="1">
    <source>
        <dbReference type="PROSITE-ProRule" id="PRU00285"/>
    </source>
</evidence>